<sequence>MGTSVFVEKTLLLLFFFYLNFNSGTPGLAYEGGGLSFPYISKSSTLICLVVGLARKCWSVVKKHCVHCHWCAVTNGSTA</sequence>
<evidence type="ECO:0000256" key="1">
    <source>
        <dbReference type="SAM" id="SignalP"/>
    </source>
</evidence>
<accession>A0A023G3D5</accession>
<name>A0A023G3D5_AMBTT</name>
<evidence type="ECO:0000313" key="2">
    <source>
        <dbReference type="EMBL" id="JAC27420.1"/>
    </source>
</evidence>
<organism evidence="2">
    <name type="scientific">Amblyomma triste</name>
    <name type="common">Neotropical tick</name>
    <dbReference type="NCBI Taxonomy" id="251400"/>
    <lineage>
        <taxon>Eukaryota</taxon>
        <taxon>Metazoa</taxon>
        <taxon>Ecdysozoa</taxon>
        <taxon>Arthropoda</taxon>
        <taxon>Chelicerata</taxon>
        <taxon>Arachnida</taxon>
        <taxon>Acari</taxon>
        <taxon>Parasitiformes</taxon>
        <taxon>Ixodida</taxon>
        <taxon>Ixodoidea</taxon>
        <taxon>Ixodidae</taxon>
        <taxon>Amblyomminae</taxon>
        <taxon>Amblyomma</taxon>
    </lineage>
</organism>
<protein>
    <submittedName>
        <fullName evidence="2">Putative secreted protein</fullName>
    </submittedName>
</protein>
<feature type="chain" id="PRO_5001516206" evidence="1">
    <location>
        <begin position="25"/>
        <end position="79"/>
    </location>
</feature>
<feature type="signal peptide" evidence="1">
    <location>
        <begin position="1"/>
        <end position="24"/>
    </location>
</feature>
<keyword evidence="1" id="KW-0732">Signal</keyword>
<proteinExistence type="evidence at transcript level"/>
<dbReference type="AlphaFoldDB" id="A0A023G3D5"/>
<dbReference type="EMBL" id="GBBM01007998">
    <property type="protein sequence ID" value="JAC27420.1"/>
    <property type="molecule type" value="mRNA"/>
</dbReference>
<reference evidence="2" key="1">
    <citation type="submission" date="2014-03" db="EMBL/GenBank/DDBJ databases">
        <title>The sialotranscriptome of Amblyomma triste, Amblyomma parvum and Amblyomma cajennense ticks, uncovered by 454-based RNA-seq.</title>
        <authorList>
            <person name="Garcia G.R."/>
            <person name="Gardinassi L.G."/>
            <person name="Ribeiro J.M."/>
            <person name="Anatriello E."/>
            <person name="Ferreira B.R."/>
            <person name="Moreira H.N."/>
            <person name="Mafra C."/>
            <person name="Olegario M.M."/>
            <person name="Szabo P.J."/>
            <person name="Miranda-Santos I.K."/>
            <person name="Maruyama S.R."/>
        </authorList>
    </citation>
    <scope>NUCLEOTIDE SEQUENCE</scope>
    <source>
        <strain evidence="2">Mato Grasso do Sul</strain>
        <tissue evidence="2">Salivary glands</tissue>
    </source>
</reference>